<dbReference type="EMBL" id="WTPW01000401">
    <property type="protein sequence ID" value="KAF0514979.1"/>
    <property type="molecule type" value="Genomic_DNA"/>
</dbReference>
<gene>
    <name evidence="2" type="ORF">F8M41_017462</name>
</gene>
<dbReference type="Proteomes" id="UP000439903">
    <property type="component" value="Unassembled WGS sequence"/>
</dbReference>
<proteinExistence type="predicted"/>
<dbReference type="AlphaFoldDB" id="A0A8H4EM65"/>
<name>A0A8H4EM65_GIGMA</name>
<feature type="compositionally biased region" description="Polar residues" evidence="1">
    <location>
        <begin position="85"/>
        <end position="104"/>
    </location>
</feature>
<sequence>MDQTELQSPGVNTRKINLGTIRIQLLGVIGTVKLVIKTDDNETIRYILRQLQGLIDIIQQDLHVIEITGELPEQHTDRFIEENQEPNLTQYNLNSPHNSSEYSP</sequence>
<evidence type="ECO:0000313" key="2">
    <source>
        <dbReference type="EMBL" id="KAF0514979.1"/>
    </source>
</evidence>
<organism evidence="2 3">
    <name type="scientific">Gigaspora margarita</name>
    <dbReference type="NCBI Taxonomy" id="4874"/>
    <lineage>
        <taxon>Eukaryota</taxon>
        <taxon>Fungi</taxon>
        <taxon>Fungi incertae sedis</taxon>
        <taxon>Mucoromycota</taxon>
        <taxon>Glomeromycotina</taxon>
        <taxon>Glomeromycetes</taxon>
        <taxon>Diversisporales</taxon>
        <taxon>Gigasporaceae</taxon>
        <taxon>Gigaspora</taxon>
    </lineage>
</organism>
<reference evidence="2 3" key="1">
    <citation type="journal article" date="2019" name="Environ. Microbiol.">
        <title>At the nexus of three kingdoms: the genome of the mycorrhizal fungus Gigaspora margarita provides insights into plant, endobacterial and fungal interactions.</title>
        <authorList>
            <person name="Venice F."/>
            <person name="Ghignone S."/>
            <person name="Salvioli di Fossalunga A."/>
            <person name="Amselem J."/>
            <person name="Novero M."/>
            <person name="Xianan X."/>
            <person name="Sedzielewska Toro K."/>
            <person name="Morin E."/>
            <person name="Lipzen A."/>
            <person name="Grigoriev I.V."/>
            <person name="Henrissat B."/>
            <person name="Martin F.M."/>
            <person name="Bonfante P."/>
        </authorList>
    </citation>
    <scope>NUCLEOTIDE SEQUENCE [LARGE SCALE GENOMIC DNA]</scope>
    <source>
        <strain evidence="2 3">BEG34</strain>
    </source>
</reference>
<protein>
    <submittedName>
        <fullName evidence="2">Uncharacterized protein</fullName>
    </submittedName>
</protein>
<keyword evidence="3" id="KW-1185">Reference proteome</keyword>
<evidence type="ECO:0000313" key="3">
    <source>
        <dbReference type="Proteomes" id="UP000439903"/>
    </source>
</evidence>
<evidence type="ECO:0000256" key="1">
    <source>
        <dbReference type="SAM" id="MobiDB-lite"/>
    </source>
</evidence>
<feature type="region of interest" description="Disordered" evidence="1">
    <location>
        <begin position="84"/>
        <end position="104"/>
    </location>
</feature>
<comment type="caution">
    <text evidence="2">The sequence shown here is derived from an EMBL/GenBank/DDBJ whole genome shotgun (WGS) entry which is preliminary data.</text>
</comment>
<accession>A0A8H4EM65</accession>